<evidence type="ECO:0000313" key="5">
    <source>
        <dbReference type="Proteomes" id="UP001252875"/>
    </source>
</evidence>
<protein>
    <submittedName>
        <fullName evidence="4">TetR/AcrR family transcriptional regulator</fullName>
    </submittedName>
</protein>
<feature type="domain" description="HTH tetR-type" evidence="3">
    <location>
        <begin position="5"/>
        <end position="67"/>
    </location>
</feature>
<comment type="caution">
    <text evidence="4">The sequence shown here is derived from an EMBL/GenBank/DDBJ whole genome shotgun (WGS) entry which is preliminary data.</text>
</comment>
<evidence type="ECO:0000256" key="1">
    <source>
        <dbReference type="ARBA" id="ARBA00023125"/>
    </source>
</evidence>
<keyword evidence="1 2" id="KW-0238">DNA-binding</keyword>
<dbReference type="RefSeq" id="WP_311821414.1">
    <property type="nucleotide sequence ID" value="NZ_JARPYF010000001.1"/>
</dbReference>
<evidence type="ECO:0000259" key="3">
    <source>
        <dbReference type="PROSITE" id="PS50977"/>
    </source>
</evidence>
<evidence type="ECO:0000313" key="4">
    <source>
        <dbReference type="EMBL" id="MDT2598210.1"/>
    </source>
</evidence>
<reference evidence="4 5" key="1">
    <citation type="submission" date="2023-03" db="EMBL/GenBank/DDBJ databases">
        <authorList>
            <person name="Shen W."/>
            <person name="Cai J."/>
        </authorList>
    </citation>
    <scope>NUCLEOTIDE SEQUENCE [LARGE SCALE GENOMIC DNA]</scope>
    <source>
        <strain evidence="4 5">D6-4</strain>
    </source>
</reference>
<evidence type="ECO:0000256" key="2">
    <source>
        <dbReference type="PROSITE-ProRule" id="PRU00335"/>
    </source>
</evidence>
<sequence>MAEKNSLKETIIQVTTELIEENDGKIDRITARVIAARANIGLGLINYHFGSKEKLIAICVQRIIGEVISNFDTTKVYLTDKERLTAWATHVFNFLFEHSAIAKISILSDLQNYTSESNSVFTQYGFRNALTSTSDERDKAFLSFVLTAAMQVAFLGCEAVKDLLDYDFEKVSDREAYIKKLVSTMLANTERA</sequence>
<organism evidence="4 5">
    <name type="scientific">Enterococcus hulanensis</name>
    <dbReference type="NCBI Taxonomy" id="2559929"/>
    <lineage>
        <taxon>Bacteria</taxon>
        <taxon>Bacillati</taxon>
        <taxon>Bacillota</taxon>
        <taxon>Bacilli</taxon>
        <taxon>Lactobacillales</taxon>
        <taxon>Enterococcaceae</taxon>
        <taxon>Enterococcus</taxon>
    </lineage>
</organism>
<dbReference type="SUPFAM" id="SSF46689">
    <property type="entry name" value="Homeodomain-like"/>
    <property type="match status" value="1"/>
</dbReference>
<dbReference type="Pfam" id="PF00440">
    <property type="entry name" value="TetR_N"/>
    <property type="match status" value="1"/>
</dbReference>
<dbReference type="Proteomes" id="UP001252875">
    <property type="component" value="Unassembled WGS sequence"/>
</dbReference>
<name>A0ABU3ETM4_9ENTE</name>
<dbReference type="EMBL" id="JARPYI010000001">
    <property type="protein sequence ID" value="MDT2598210.1"/>
    <property type="molecule type" value="Genomic_DNA"/>
</dbReference>
<feature type="DNA-binding region" description="H-T-H motif" evidence="2">
    <location>
        <begin position="30"/>
        <end position="49"/>
    </location>
</feature>
<dbReference type="InterPro" id="IPR009057">
    <property type="entry name" value="Homeodomain-like_sf"/>
</dbReference>
<dbReference type="Gene3D" id="1.10.357.10">
    <property type="entry name" value="Tetracycline Repressor, domain 2"/>
    <property type="match status" value="1"/>
</dbReference>
<dbReference type="InterPro" id="IPR001647">
    <property type="entry name" value="HTH_TetR"/>
</dbReference>
<dbReference type="PANTHER" id="PTHR43479">
    <property type="entry name" value="ACREF/ENVCD OPERON REPRESSOR-RELATED"/>
    <property type="match status" value="1"/>
</dbReference>
<dbReference type="InterPro" id="IPR050624">
    <property type="entry name" value="HTH-type_Tx_Regulator"/>
</dbReference>
<accession>A0ABU3ETM4</accession>
<proteinExistence type="predicted"/>
<keyword evidence="5" id="KW-1185">Reference proteome</keyword>
<gene>
    <name evidence="4" type="ORF">P7D85_00405</name>
</gene>
<dbReference type="PROSITE" id="PS50977">
    <property type="entry name" value="HTH_TETR_2"/>
    <property type="match status" value="1"/>
</dbReference>
<dbReference type="PANTHER" id="PTHR43479:SF11">
    <property type="entry name" value="ACREF_ENVCD OPERON REPRESSOR-RELATED"/>
    <property type="match status" value="1"/>
</dbReference>